<sequence length="201" mass="23136">MGCILSGLGWTPKTSMDPVAPEASMPTLELSLQEQELLTESWTLIQQDIAKVGVIIFIRLFETHPECKDTFFLFRDVDDLQGLRMSKDLRAHGLRVLSFVEKSVARIENSSRLEELILELGKSHYRYNAPPQYYQYVGMEFISAVCPILKEKWTSEVEEVWKVLFRYICAVMEAGYREEEKHRNVKGGTTKPLKRSQTTAI</sequence>
<evidence type="ECO:0000256" key="5">
    <source>
        <dbReference type="RuleBase" id="RU000356"/>
    </source>
</evidence>
<dbReference type="InterPro" id="IPR050532">
    <property type="entry name" value="Globin-like_OT"/>
</dbReference>
<evidence type="ECO:0000256" key="2">
    <source>
        <dbReference type="ARBA" id="ARBA00022617"/>
    </source>
</evidence>
<evidence type="ECO:0000256" key="6">
    <source>
        <dbReference type="SAM" id="MobiDB-lite"/>
    </source>
</evidence>
<dbReference type="SUPFAM" id="SSF46458">
    <property type="entry name" value="Globin-like"/>
    <property type="match status" value="1"/>
</dbReference>
<dbReference type="Pfam" id="PF00042">
    <property type="entry name" value="Globin"/>
    <property type="match status" value="1"/>
</dbReference>
<protein>
    <recommendedName>
        <fullName evidence="7">Globin domain-containing protein</fullName>
    </recommendedName>
</protein>
<evidence type="ECO:0000256" key="4">
    <source>
        <dbReference type="ARBA" id="ARBA00023004"/>
    </source>
</evidence>
<dbReference type="InterPro" id="IPR000971">
    <property type="entry name" value="Globin"/>
</dbReference>
<keyword evidence="5" id="KW-0813">Transport</keyword>
<reference evidence="8" key="1">
    <citation type="submission" date="2025-08" db="UniProtKB">
        <authorList>
            <consortium name="Ensembl"/>
        </authorList>
    </citation>
    <scope>IDENTIFICATION</scope>
</reference>
<dbReference type="PRINTS" id="PR00188">
    <property type="entry name" value="PLANTGLOBIN"/>
</dbReference>
<dbReference type="GO" id="GO:0019825">
    <property type="term" value="F:oxygen binding"/>
    <property type="evidence" value="ECO:0007669"/>
    <property type="project" value="InterPro"/>
</dbReference>
<evidence type="ECO:0000313" key="9">
    <source>
        <dbReference type="Proteomes" id="UP000694569"/>
    </source>
</evidence>
<comment type="similarity">
    <text evidence="1 5">Belongs to the globin family.</text>
</comment>
<evidence type="ECO:0000313" key="8">
    <source>
        <dbReference type="Ensembl" id="ENSLLEP00000047697.1"/>
    </source>
</evidence>
<dbReference type="PROSITE" id="PS01033">
    <property type="entry name" value="GLOBIN"/>
    <property type="match status" value="1"/>
</dbReference>
<evidence type="ECO:0000256" key="1">
    <source>
        <dbReference type="ARBA" id="ARBA00008705"/>
    </source>
</evidence>
<keyword evidence="9" id="KW-1185">Reference proteome</keyword>
<dbReference type="OrthoDB" id="436496at2759"/>
<dbReference type="GO" id="GO:0020037">
    <property type="term" value="F:heme binding"/>
    <property type="evidence" value="ECO:0007669"/>
    <property type="project" value="InterPro"/>
</dbReference>
<dbReference type="InterPro" id="IPR009050">
    <property type="entry name" value="Globin-like_sf"/>
</dbReference>
<feature type="region of interest" description="Disordered" evidence="6">
    <location>
        <begin position="180"/>
        <end position="201"/>
    </location>
</feature>
<accession>A0A8C5R5X5</accession>
<keyword evidence="5" id="KW-0561">Oxygen transport</keyword>
<evidence type="ECO:0000256" key="3">
    <source>
        <dbReference type="ARBA" id="ARBA00022723"/>
    </source>
</evidence>
<dbReference type="PANTHER" id="PTHR46458">
    <property type="entry name" value="BLR2807 PROTEIN"/>
    <property type="match status" value="1"/>
</dbReference>
<dbReference type="AlphaFoldDB" id="A0A8C5R5X5"/>
<dbReference type="GeneTree" id="ENSGT00730000111686"/>
<keyword evidence="4" id="KW-0408">Iron</keyword>
<keyword evidence="2 5" id="KW-0349">Heme</keyword>
<name>A0A8C5R5X5_9ANUR</name>
<organism evidence="8 9">
    <name type="scientific">Leptobrachium leishanense</name>
    <name type="common">Leishan spiny toad</name>
    <dbReference type="NCBI Taxonomy" id="445787"/>
    <lineage>
        <taxon>Eukaryota</taxon>
        <taxon>Metazoa</taxon>
        <taxon>Chordata</taxon>
        <taxon>Craniata</taxon>
        <taxon>Vertebrata</taxon>
        <taxon>Euteleostomi</taxon>
        <taxon>Amphibia</taxon>
        <taxon>Batrachia</taxon>
        <taxon>Anura</taxon>
        <taxon>Pelobatoidea</taxon>
        <taxon>Megophryidae</taxon>
        <taxon>Leptobrachium</taxon>
    </lineage>
</organism>
<dbReference type="Proteomes" id="UP000694569">
    <property type="component" value="Unplaced"/>
</dbReference>
<evidence type="ECO:0000259" key="7">
    <source>
        <dbReference type="PROSITE" id="PS01033"/>
    </source>
</evidence>
<dbReference type="CDD" id="cd12137">
    <property type="entry name" value="GbX"/>
    <property type="match status" value="1"/>
</dbReference>
<reference evidence="8" key="2">
    <citation type="submission" date="2025-09" db="UniProtKB">
        <authorList>
            <consortium name="Ensembl"/>
        </authorList>
    </citation>
    <scope>IDENTIFICATION</scope>
</reference>
<dbReference type="InterPro" id="IPR012292">
    <property type="entry name" value="Globin/Proto"/>
</dbReference>
<feature type="domain" description="Globin" evidence="7">
    <location>
        <begin position="29"/>
        <end position="177"/>
    </location>
</feature>
<dbReference type="PANTHER" id="PTHR46458:SF2">
    <property type="entry name" value="X GLOBIN"/>
    <property type="match status" value="1"/>
</dbReference>
<dbReference type="GO" id="GO:0005344">
    <property type="term" value="F:oxygen carrier activity"/>
    <property type="evidence" value="ECO:0007669"/>
    <property type="project" value="UniProtKB-KW"/>
</dbReference>
<proteinExistence type="inferred from homology"/>
<dbReference type="Ensembl" id="ENSLLET00000049567.1">
    <property type="protein sequence ID" value="ENSLLEP00000047697.1"/>
    <property type="gene ID" value="ENSLLEG00000030123.1"/>
</dbReference>
<dbReference type="GO" id="GO:0046872">
    <property type="term" value="F:metal ion binding"/>
    <property type="evidence" value="ECO:0007669"/>
    <property type="project" value="UniProtKB-KW"/>
</dbReference>
<dbReference type="Gene3D" id="1.10.490.10">
    <property type="entry name" value="Globins"/>
    <property type="match status" value="1"/>
</dbReference>
<keyword evidence="3" id="KW-0479">Metal-binding</keyword>